<dbReference type="Proteomes" id="UP000231081">
    <property type="component" value="Unassembled WGS sequence"/>
</dbReference>
<name>A0A2H0B690_9BACT</name>
<evidence type="ECO:0000313" key="5">
    <source>
        <dbReference type="Proteomes" id="UP000231081"/>
    </source>
</evidence>
<organism evidence="4 5">
    <name type="scientific">Candidatus Beckwithbacteria bacterium CG23_combo_of_CG06-09_8_20_14_all_47_9</name>
    <dbReference type="NCBI Taxonomy" id="1974498"/>
    <lineage>
        <taxon>Bacteria</taxon>
        <taxon>Candidatus Beckwithiibacteriota</taxon>
    </lineage>
</organism>
<sequence length="83" mass="9421">MTKSEFFEDTQTQDSVLRRLEIIGEASKKIPHSFRGQHPQISKNRTAGHSEKVKDVFWLWTIGADLSLIPALPLSPVILESDF</sequence>
<gene>
    <name evidence="4" type="ORF">COX09_00725</name>
</gene>
<comment type="caution">
    <text evidence="4">The sequence shown here is derived from an EMBL/GenBank/DDBJ whole genome shotgun (WGS) entry which is preliminary data.</text>
</comment>
<protein>
    <submittedName>
        <fullName evidence="4">Uncharacterized protein</fullName>
    </submittedName>
</protein>
<dbReference type="GO" id="GO:0016787">
    <property type="term" value="F:hydrolase activity"/>
    <property type="evidence" value="ECO:0007669"/>
    <property type="project" value="UniProtKB-KW"/>
</dbReference>
<dbReference type="GO" id="GO:0110001">
    <property type="term" value="C:toxin-antitoxin complex"/>
    <property type="evidence" value="ECO:0007669"/>
    <property type="project" value="InterPro"/>
</dbReference>
<dbReference type="AlphaFoldDB" id="A0A2H0B690"/>
<reference evidence="4 5" key="1">
    <citation type="submission" date="2017-09" db="EMBL/GenBank/DDBJ databases">
        <title>Depth-based differentiation of microbial function through sediment-hosted aquifers and enrichment of novel symbionts in the deep terrestrial subsurface.</title>
        <authorList>
            <person name="Probst A.J."/>
            <person name="Ladd B."/>
            <person name="Jarett J.K."/>
            <person name="Geller-Mcgrath D.E."/>
            <person name="Sieber C.M."/>
            <person name="Emerson J.B."/>
            <person name="Anantharaman K."/>
            <person name="Thomas B.C."/>
            <person name="Malmstrom R."/>
            <person name="Stieglmeier M."/>
            <person name="Klingl A."/>
            <person name="Woyke T."/>
            <person name="Ryan C.M."/>
            <person name="Banfield J.F."/>
        </authorList>
    </citation>
    <scope>NUCLEOTIDE SEQUENCE [LARGE SCALE GENOMIC DNA]</scope>
    <source>
        <strain evidence="4">CG23_combo_of_CG06-09_8_20_14_all_47_9</strain>
    </source>
</reference>
<evidence type="ECO:0000256" key="2">
    <source>
        <dbReference type="ARBA" id="ARBA00022722"/>
    </source>
</evidence>
<evidence type="ECO:0000256" key="3">
    <source>
        <dbReference type="ARBA" id="ARBA00022801"/>
    </source>
</evidence>
<keyword evidence="2" id="KW-0540">Nuclease</keyword>
<evidence type="ECO:0000256" key="1">
    <source>
        <dbReference type="ARBA" id="ARBA00022649"/>
    </source>
</evidence>
<keyword evidence="1" id="KW-1277">Toxin-antitoxin system</keyword>
<dbReference type="InterPro" id="IPR008201">
    <property type="entry name" value="HepT-like"/>
</dbReference>
<accession>A0A2H0B690</accession>
<proteinExistence type="predicted"/>
<dbReference type="EMBL" id="PCSQ01000018">
    <property type="protein sequence ID" value="PIP52570.1"/>
    <property type="molecule type" value="Genomic_DNA"/>
</dbReference>
<dbReference type="Pfam" id="PF01934">
    <property type="entry name" value="HepT-like"/>
    <property type="match status" value="1"/>
</dbReference>
<dbReference type="GO" id="GO:0004540">
    <property type="term" value="F:RNA nuclease activity"/>
    <property type="evidence" value="ECO:0007669"/>
    <property type="project" value="InterPro"/>
</dbReference>
<evidence type="ECO:0000313" key="4">
    <source>
        <dbReference type="EMBL" id="PIP52570.1"/>
    </source>
</evidence>
<keyword evidence="3" id="KW-0378">Hydrolase</keyword>